<dbReference type="RefSeq" id="WP_014812792.1">
    <property type="nucleotide sequence ID" value="NC_018025.1"/>
</dbReference>
<dbReference type="KEGG" id="dti:Desti_5080"/>
<proteinExistence type="predicted"/>
<name>I4CDP9_DESTA</name>
<organism evidence="1 2">
    <name type="scientific">Desulfomonile tiedjei (strain ATCC 49306 / DSM 6799 / DCB-1)</name>
    <dbReference type="NCBI Taxonomy" id="706587"/>
    <lineage>
        <taxon>Bacteria</taxon>
        <taxon>Pseudomonadati</taxon>
        <taxon>Thermodesulfobacteriota</taxon>
        <taxon>Desulfomonilia</taxon>
        <taxon>Desulfomonilales</taxon>
        <taxon>Desulfomonilaceae</taxon>
        <taxon>Desulfomonile</taxon>
    </lineage>
</organism>
<dbReference type="AlphaFoldDB" id="I4CDP9"/>
<gene>
    <name evidence="1" type="ordered locus">Desti_5080</name>
</gene>
<evidence type="ECO:0000313" key="1">
    <source>
        <dbReference type="EMBL" id="AFM27690.1"/>
    </source>
</evidence>
<keyword evidence="2" id="KW-1185">Reference proteome</keyword>
<evidence type="ECO:0000313" key="2">
    <source>
        <dbReference type="Proteomes" id="UP000006055"/>
    </source>
</evidence>
<accession>I4CDP9</accession>
<reference evidence="2" key="1">
    <citation type="submission" date="2012-06" db="EMBL/GenBank/DDBJ databases">
        <title>Complete sequence of chromosome of Desulfomonile tiedjei DSM 6799.</title>
        <authorList>
            <person name="Lucas S."/>
            <person name="Copeland A."/>
            <person name="Lapidus A."/>
            <person name="Glavina del Rio T."/>
            <person name="Dalin E."/>
            <person name="Tice H."/>
            <person name="Bruce D."/>
            <person name="Goodwin L."/>
            <person name="Pitluck S."/>
            <person name="Peters L."/>
            <person name="Ovchinnikova G."/>
            <person name="Zeytun A."/>
            <person name="Lu M."/>
            <person name="Kyrpides N."/>
            <person name="Mavromatis K."/>
            <person name="Ivanova N."/>
            <person name="Brettin T."/>
            <person name="Detter J.C."/>
            <person name="Han C."/>
            <person name="Larimer F."/>
            <person name="Land M."/>
            <person name="Hauser L."/>
            <person name="Markowitz V."/>
            <person name="Cheng J.-F."/>
            <person name="Hugenholtz P."/>
            <person name="Woyke T."/>
            <person name="Wu D."/>
            <person name="Spring S."/>
            <person name="Schroeder M."/>
            <person name="Brambilla E."/>
            <person name="Klenk H.-P."/>
            <person name="Eisen J.A."/>
        </authorList>
    </citation>
    <scope>NUCLEOTIDE SEQUENCE [LARGE SCALE GENOMIC DNA]</scope>
    <source>
        <strain evidence="2">ATCC 49306 / DSM 6799 / DCB-1</strain>
    </source>
</reference>
<dbReference type="Proteomes" id="UP000006055">
    <property type="component" value="Chromosome"/>
</dbReference>
<sequence>MIPPVFLNGVRVPEETSRALMNSMGPLHGICDHCGGSVVEIKSVIIGTQPTPLFRIWCSTCGRYGDVVHEFPSDWYKRLLRSVELQVQRIF</sequence>
<protein>
    <submittedName>
        <fullName evidence="1">Uncharacterized protein</fullName>
    </submittedName>
</protein>
<dbReference type="EMBL" id="CP003360">
    <property type="protein sequence ID" value="AFM27690.1"/>
    <property type="molecule type" value="Genomic_DNA"/>
</dbReference>
<dbReference type="HOGENOM" id="CLU_2422176_0_0_7"/>